<protein>
    <submittedName>
        <fullName evidence="2">Interferon alpha inducible protein 27.6 isoform X1</fullName>
    </submittedName>
</protein>
<sequence length="109" mass="10735">MKPGLFTVLGVAAGAVGTAVLAPVALTMAGFTSAGIAAGSLGASMMSSAAIANGGGVAAGSLVALLQSAGKYRCCWTVCRSDRCSGISGWCSGCCVWRSSRFFLSSTSK</sequence>
<reference evidence="2" key="1">
    <citation type="submission" date="2025-08" db="UniProtKB">
        <authorList>
            <consortium name="RefSeq"/>
        </authorList>
    </citation>
    <scope>IDENTIFICATION</scope>
    <source>
        <strain evidence="2">Tuebingen</strain>
        <tissue evidence="2">Fibroblasts and whole tissue</tissue>
    </source>
</reference>
<proteinExistence type="predicted"/>
<gene>
    <name evidence="2" type="primary">ifi27.6</name>
    <name evidence="2" type="synonym">isg12.6</name>
    <name evidence="2" type="synonym">si:dkey-188i13.9</name>
</gene>
<dbReference type="RefSeq" id="XP_073775697.1">
    <property type="nucleotide sequence ID" value="XM_073919596.1"/>
</dbReference>
<evidence type="ECO:0000313" key="1">
    <source>
        <dbReference type="Proteomes" id="UP000000437"/>
    </source>
</evidence>
<evidence type="ECO:0000313" key="2">
    <source>
        <dbReference type="RefSeq" id="XP_073775697.1"/>
    </source>
</evidence>
<accession>A0AC58H138</accession>
<dbReference type="Proteomes" id="UP000000437">
    <property type="component" value="Chromosome 13"/>
</dbReference>
<organism evidence="1 2">
    <name type="scientific">Danio rerio</name>
    <name type="common">Zebrafish</name>
    <name type="synonym">Brachydanio rerio</name>
    <dbReference type="NCBI Taxonomy" id="7955"/>
    <lineage>
        <taxon>Eukaryota</taxon>
        <taxon>Metazoa</taxon>
        <taxon>Chordata</taxon>
        <taxon>Craniata</taxon>
        <taxon>Vertebrata</taxon>
        <taxon>Euteleostomi</taxon>
        <taxon>Actinopterygii</taxon>
        <taxon>Neopterygii</taxon>
        <taxon>Teleostei</taxon>
        <taxon>Ostariophysi</taxon>
        <taxon>Cypriniformes</taxon>
        <taxon>Danionidae</taxon>
        <taxon>Danioninae</taxon>
        <taxon>Danio</taxon>
    </lineage>
</organism>
<name>A0AC58H138_DANRE</name>
<keyword evidence="1" id="KW-1185">Reference proteome</keyword>